<evidence type="ECO:0000313" key="7">
    <source>
        <dbReference type="EMBL" id="GAD52608.1"/>
    </source>
</evidence>
<dbReference type="RefSeq" id="WP_021780157.1">
    <property type="nucleotide sequence ID" value="NZ_BATA01000028.1"/>
</dbReference>
<feature type="transmembrane region" description="Helical" evidence="5">
    <location>
        <begin position="6"/>
        <end position="26"/>
    </location>
</feature>
<protein>
    <recommendedName>
        <fullName evidence="6">EamA domain-containing protein</fullName>
    </recommendedName>
</protein>
<reference evidence="7 8" key="1">
    <citation type="submission" date="2013-09" db="EMBL/GenBank/DDBJ databases">
        <title>Whole genome sequencing of Halarchaeum acidiphilum strain MH1-52-1.</title>
        <authorList>
            <person name="Shimane Y."/>
            <person name="Minegishi H."/>
            <person name="Nishi S."/>
            <person name="Echigo A."/>
            <person name="Shuto A."/>
            <person name="Konishi M."/>
            <person name="Ito T."/>
            <person name="Ohkuma M."/>
            <person name="Ohta Y."/>
            <person name="Nagano Y."/>
            <person name="Tsubouchi T."/>
            <person name="Mori K."/>
            <person name="Usui K."/>
            <person name="Kamekura M."/>
            <person name="Usami R."/>
            <person name="Takaki Y."/>
            <person name="Hatada Y."/>
        </authorList>
    </citation>
    <scope>NUCLEOTIDE SEQUENCE [LARGE SCALE GENOMIC DNA]</scope>
    <source>
        <strain evidence="7 8">JCM 16109</strain>
    </source>
</reference>
<sequence length="303" mass="30556">MALSSTSVYALVVCAAVLWGAGPVLVKRALNAGARPRQAVLVALAADTAVVWTAFALVRGVAIPGVLLDADPRVLALFALTGALGTGIGRLIGLVGLDRLGASVYSATLSVRPVFATALGVVALSESVTPMHAVGVCVLVAGLVVLERARTHGGGERGGWRRRDLAYPIVAAAAYAASRTLRRTGLHVGGVDVLAAAATNELAGLCVLAVVLGVRYGRDAFAPPRESAAPLVGSGICFAVGMIAVFGALAAPAGRVVVVDPLVATVPLFTVGFAAYLLETERITARVAVGTLGIVAGAALVVW</sequence>
<feature type="transmembrane region" description="Helical" evidence="5">
    <location>
        <begin position="74"/>
        <end position="97"/>
    </location>
</feature>
<comment type="caution">
    <text evidence="7">The sequence shown here is derived from an EMBL/GenBank/DDBJ whole genome shotgun (WGS) entry which is preliminary data.</text>
</comment>
<dbReference type="GO" id="GO:0016020">
    <property type="term" value="C:membrane"/>
    <property type="evidence" value="ECO:0007669"/>
    <property type="project" value="UniProtKB-SubCell"/>
</dbReference>
<comment type="subcellular location">
    <subcellularLocation>
        <location evidence="1">Membrane</location>
        <topology evidence="1">Multi-pass membrane protein</topology>
    </subcellularLocation>
</comment>
<keyword evidence="8" id="KW-1185">Reference proteome</keyword>
<feature type="transmembrane region" description="Helical" evidence="5">
    <location>
        <begin position="129"/>
        <end position="145"/>
    </location>
</feature>
<organism evidence="7 8">
    <name type="scientific">Halarchaeum acidiphilum MH1-52-1</name>
    <dbReference type="NCBI Taxonomy" id="1261545"/>
    <lineage>
        <taxon>Archaea</taxon>
        <taxon>Methanobacteriati</taxon>
        <taxon>Methanobacteriota</taxon>
        <taxon>Stenosarchaea group</taxon>
        <taxon>Halobacteria</taxon>
        <taxon>Halobacteriales</taxon>
        <taxon>Halobacteriaceae</taxon>
    </lineage>
</organism>
<keyword evidence="2 5" id="KW-0812">Transmembrane</keyword>
<dbReference type="EMBL" id="BATA01000028">
    <property type="protein sequence ID" value="GAD52608.1"/>
    <property type="molecule type" value="Genomic_DNA"/>
</dbReference>
<keyword evidence="3 5" id="KW-1133">Transmembrane helix</keyword>
<evidence type="ECO:0000256" key="2">
    <source>
        <dbReference type="ARBA" id="ARBA00022692"/>
    </source>
</evidence>
<dbReference type="PANTHER" id="PTHR32322:SF2">
    <property type="entry name" value="EAMA DOMAIN-CONTAINING PROTEIN"/>
    <property type="match status" value="1"/>
</dbReference>
<accession>U3ACV8</accession>
<dbReference type="SUPFAM" id="SSF103481">
    <property type="entry name" value="Multidrug resistance efflux transporter EmrE"/>
    <property type="match status" value="2"/>
</dbReference>
<feature type="transmembrane region" description="Helical" evidence="5">
    <location>
        <begin position="256"/>
        <end position="278"/>
    </location>
</feature>
<dbReference type="PANTHER" id="PTHR32322">
    <property type="entry name" value="INNER MEMBRANE TRANSPORTER"/>
    <property type="match status" value="1"/>
</dbReference>
<dbReference type="InterPro" id="IPR037185">
    <property type="entry name" value="EmrE-like"/>
</dbReference>
<evidence type="ECO:0000256" key="4">
    <source>
        <dbReference type="ARBA" id="ARBA00023136"/>
    </source>
</evidence>
<evidence type="ECO:0000256" key="5">
    <source>
        <dbReference type="SAM" id="Phobius"/>
    </source>
</evidence>
<feature type="domain" description="EamA" evidence="6">
    <location>
        <begin position="8"/>
        <end position="146"/>
    </location>
</feature>
<name>U3ACV8_9EURY</name>
<feature type="transmembrane region" description="Helical" evidence="5">
    <location>
        <begin position="228"/>
        <end position="250"/>
    </location>
</feature>
<feature type="transmembrane region" description="Helical" evidence="5">
    <location>
        <begin position="104"/>
        <end position="123"/>
    </location>
</feature>
<dbReference type="eggNOG" id="arCOG00272">
    <property type="taxonomic scope" value="Archaea"/>
</dbReference>
<gene>
    <name evidence="7" type="ORF">MBEHAL_1368</name>
</gene>
<proteinExistence type="predicted"/>
<evidence type="ECO:0000259" key="6">
    <source>
        <dbReference type="Pfam" id="PF00892"/>
    </source>
</evidence>
<dbReference type="Proteomes" id="UP000016986">
    <property type="component" value="Unassembled WGS sequence"/>
</dbReference>
<keyword evidence="4 5" id="KW-0472">Membrane</keyword>
<feature type="transmembrane region" description="Helical" evidence="5">
    <location>
        <begin position="38"/>
        <end position="62"/>
    </location>
</feature>
<dbReference type="InterPro" id="IPR050638">
    <property type="entry name" value="AA-Vitamin_Transporters"/>
</dbReference>
<dbReference type="AlphaFoldDB" id="U3ACV8"/>
<evidence type="ECO:0000313" key="8">
    <source>
        <dbReference type="Proteomes" id="UP000016986"/>
    </source>
</evidence>
<evidence type="ECO:0000256" key="3">
    <source>
        <dbReference type="ARBA" id="ARBA00022989"/>
    </source>
</evidence>
<feature type="transmembrane region" description="Helical" evidence="5">
    <location>
        <begin position="285"/>
        <end position="302"/>
    </location>
</feature>
<dbReference type="Pfam" id="PF00892">
    <property type="entry name" value="EamA"/>
    <property type="match status" value="1"/>
</dbReference>
<dbReference type="InterPro" id="IPR000620">
    <property type="entry name" value="EamA_dom"/>
</dbReference>
<feature type="transmembrane region" description="Helical" evidence="5">
    <location>
        <begin position="193"/>
        <end position="216"/>
    </location>
</feature>
<dbReference type="OrthoDB" id="282690at2157"/>
<evidence type="ECO:0000256" key="1">
    <source>
        <dbReference type="ARBA" id="ARBA00004141"/>
    </source>
</evidence>